<feature type="domain" description="Tyrosine specific protein phosphatases" evidence="1">
    <location>
        <begin position="89"/>
        <end position="153"/>
    </location>
</feature>
<reference evidence="3" key="2">
    <citation type="submission" date="2019-01" db="EMBL/GenBank/DDBJ databases">
        <title>Genome sequence of Desulfonema ishimotonii strain Tokyo 01.</title>
        <authorList>
            <person name="Fukui M."/>
        </authorList>
    </citation>
    <scope>NUCLEOTIDE SEQUENCE [LARGE SCALE GENOMIC DNA]</scope>
    <source>
        <strain evidence="3">Tokyo 01</strain>
    </source>
</reference>
<dbReference type="RefSeq" id="WP_124329764.1">
    <property type="nucleotide sequence ID" value="NZ_BEXT01000001.1"/>
</dbReference>
<dbReference type="PROSITE" id="PS00383">
    <property type="entry name" value="TYR_PHOSPHATASE_1"/>
    <property type="match status" value="1"/>
</dbReference>
<dbReference type="InterPro" id="IPR000387">
    <property type="entry name" value="Tyr_Pase_dom"/>
</dbReference>
<evidence type="ECO:0000259" key="1">
    <source>
        <dbReference type="PROSITE" id="PS50056"/>
    </source>
</evidence>
<keyword evidence="3" id="KW-1185">Reference proteome</keyword>
<reference evidence="3" key="1">
    <citation type="submission" date="2017-11" db="EMBL/GenBank/DDBJ databases">
        <authorList>
            <person name="Watanabe M."/>
            <person name="Kojima H."/>
        </authorList>
    </citation>
    <scope>NUCLEOTIDE SEQUENCE [LARGE SCALE GENOMIC DNA]</scope>
    <source>
        <strain evidence="3">Tokyo 01</strain>
    </source>
</reference>
<dbReference type="InterPro" id="IPR050561">
    <property type="entry name" value="PTP"/>
</dbReference>
<protein>
    <recommendedName>
        <fullName evidence="1">Tyrosine specific protein phosphatases domain-containing protein</fullName>
    </recommendedName>
</protein>
<dbReference type="PROSITE" id="PS50056">
    <property type="entry name" value="TYR_PHOSPHATASE_2"/>
    <property type="match status" value="1"/>
</dbReference>
<gene>
    <name evidence="2" type="ORF">DENIS_3575</name>
</gene>
<evidence type="ECO:0000313" key="2">
    <source>
        <dbReference type="EMBL" id="GBC62603.1"/>
    </source>
</evidence>
<name>A0A401G095_9BACT</name>
<sequence length="172" mass="18902">MPTKIFWIDVPSKGKIGIMPRPRGGDWLKSEITSFQNEGVDIMVSLLTFAETEELGLCEEASLCEHCGITFYSLPIPDRNAPESILKTKITLDLLNNLSKQGKNIAIHCRQGIGRSGLIAASVLVNQSISVSEAFRRIEAARGCTVPDTAEQKEWVSSFADFISTGNRMQLS</sequence>
<dbReference type="EMBL" id="BEXT01000001">
    <property type="protein sequence ID" value="GBC62603.1"/>
    <property type="molecule type" value="Genomic_DNA"/>
</dbReference>
<dbReference type="Proteomes" id="UP000288096">
    <property type="component" value="Unassembled WGS sequence"/>
</dbReference>
<dbReference type="PANTHER" id="PTHR23339">
    <property type="entry name" value="TYROSINE SPECIFIC PROTEIN PHOSPHATASE AND DUAL SPECIFICITY PROTEIN PHOSPHATASE"/>
    <property type="match status" value="1"/>
</dbReference>
<dbReference type="InterPro" id="IPR029021">
    <property type="entry name" value="Prot-tyrosine_phosphatase-like"/>
</dbReference>
<proteinExistence type="predicted"/>
<dbReference type="AlphaFoldDB" id="A0A401G095"/>
<organism evidence="2 3">
    <name type="scientific">Desulfonema ishimotonii</name>
    <dbReference type="NCBI Taxonomy" id="45657"/>
    <lineage>
        <taxon>Bacteria</taxon>
        <taxon>Pseudomonadati</taxon>
        <taxon>Thermodesulfobacteriota</taxon>
        <taxon>Desulfobacteria</taxon>
        <taxon>Desulfobacterales</taxon>
        <taxon>Desulfococcaceae</taxon>
        <taxon>Desulfonema</taxon>
    </lineage>
</organism>
<accession>A0A401G095</accession>
<dbReference type="Pfam" id="PF22785">
    <property type="entry name" value="Tc-R-P"/>
    <property type="match status" value="1"/>
</dbReference>
<dbReference type="OrthoDB" id="9806482at2"/>
<dbReference type="Gene3D" id="3.90.190.10">
    <property type="entry name" value="Protein tyrosine phosphatase superfamily"/>
    <property type="match status" value="1"/>
</dbReference>
<comment type="caution">
    <text evidence="2">The sequence shown here is derived from an EMBL/GenBank/DDBJ whole genome shotgun (WGS) entry which is preliminary data.</text>
</comment>
<evidence type="ECO:0000313" key="3">
    <source>
        <dbReference type="Proteomes" id="UP000288096"/>
    </source>
</evidence>
<dbReference type="SUPFAM" id="SSF52799">
    <property type="entry name" value="(Phosphotyrosine protein) phosphatases II"/>
    <property type="match status" value="1"/>
</dbReference>
<dbReference type="InterPro" id="IPR016130">
    <property type="entry name" value="Tyr_Pase_AS"/>
</dbReference>